<reference evidence="4" key="1">
    <citation type="journal article" date="2016" name="Nature">
        <title>The genome of the seagrass Zostera marina reveals angiosperm adaptation to the sea.</title>
        <authorList>
            <person name="Olsen J.L."/>
            <person name="Rouze P."/>
            <person name="Verhelst B."/>
            <person name="Lin Y.-C."/>
            <person name="Bayer T."/>
            <person name="Collen J."/>
            <person name="Dattolo E."/>
            <person name="De Paoli E."/>
            <person name="Dittami S."/>
            <person name="Maumus F."/>
            <person name="Michel G."/>
            <person name="Kersting A."/>
            <person name="Lauritano C."/>
            <person name="Lohaus R."/>
            <person name="Toepel M."/>
            <person name="Tonon T."/>
            <person name="Vanneste K."/>
            <person name="Amirebrahimi M."/>
            <person name="Brakel J."/>
            <person name="Bostroem C."/>
            <person name="Chovatia M."/>
            <person name="Grimwood J."/>
            <person name="Jenkins J.W."/>
            <person name="Jueterbock A."/>
            <person name="Mraz A."/>
            <person name="Stam W.T."/>
            <person name="Tice H."/>
            <person name="Bornberg-Bauer E."/>
            <person name="Green P.J."/>
            <person name="Pearson G.A."/>
            <person name="Procaccini G."/>
            <person name="Duarte C.M."/>
            <person name="Schmutz J."/>
            <person name="Reusch T.B.H."/>
            <person name="Van de Peer Y."/>
        </authorList>
    </citation>
    <scope>NUCLEOTIDE SEQUENCE [LARGE SCALE GENOMIC DNA]</scope>
    <source>
        <strain evidence="4">cv. Finnish</strain>
    </source>
</reference>
<gene>
    <name evidence="3" type="ORF">ZOSMA_146G00620</name>
</gene>
<feature type="signal peptide" evidence="1">
    <location>
        <begin position="1"/>
        <end position="22"/>
    </location>
</feature>
<dbReference type="PANTHER" id="PTHR19316">
    <property type="entry name" value="PROTEIN FOLDING REGULATOR"/>
    <property type="match status" value="1"/>
</dbReference>
<protein>
    <recommendedName>
        <fullName evidence="2">Nucleotide exchange factor Fes1 domain-containing protein</fullName>
    </recommendedName>
</protein>
<dbReference type="GO" id="GO:0000774">
    <property type="term" value="F:adenyl-nucleotide exchange factor activity"/>
    <property type="evidence" value="ECO:0000318"/>
    <property type="project" value="GO_Central"/>
</dbReference>
<dbReference type="EMBL" id="LFYR01000569">
    <property type="protein sequence ID" value="KMZ73584.1"/>
    <property type="molecule type" value="Genomic_DNA"/>
</dbReference>
<dbReference type="InterPro" id="IPR016024">
    <property type="entry name" value="ARM-type_fold"/>
</dbReference>
<name>A0A0K9PXB9_ZOSMR</name>
<dbReference type="Gene3D" id="1.25.10.10">
    <property type="entry name" value="Leucine-rich Repeat Variant"/>
    <property type="match status" value="1"/>
</dbReference>
<dbReference type="GO" id="GO:0005783">
    <property type="term" value="C:endoplasmic reticulum"/>
    <property type="evidence" value="ECO:0000318"/>
    <property type="project" value="GO_Central"/>
</dbReference>
<evidence type="ECO:0000313" key="4">
    <source>
        <dbReference type="Proteomes" id="UP000036987"/>
    </source>
</evidence>
<dbReference type="PANTHER" id="PTHR19316:SF32">
    <property type="entry name" value="ARM REPEAT SUPERFAMILY PROTEIN"/>
    <property type="match status" value="1"/>
</dbReference>
<dbReference type="STRING" id="29655.A0A0K9PXB9"/>
<feature type="chain" id="PRO_5005527970" description="Nucleotide exchange factor Fes1 domain-containing protein" evidence="1">
    <location>
        <begin position="23"/>
        <end position="395"/>
    </location>
</feature>
<sequence length="395" mass="44185">MRTADVFSFLFITLLIITKASSHLDNGSSASEWEGLLSSASNDPSIDHTDEDHQQFTAGFSSLDGMLQWAIGHSDPATLKEKSNHVQSLSSDDIMERQTQIKDLMGKLRTPSDGELMKIAIADLNNSSIISLEDHQRALDELLILVEPIHNANDLDKLGGLIAVIQGLYDSHSNIRITSAWIIGKACQNNPLVQNQALGHGCLPKLMKMVKSRDSEEGGKALYAVSSLIRNNDGGQQIFYAENGELMVQDIISNFSIDGRLRKKAMYLVADLVDYKLEHMDNLNTPFFSNHLLLKSIVNHMSSSDPDLQEKALLAIRSLITLDYIEAVMLKDVCNLDVSLELMRQQLEHFMIVEDQKDFAIDMEILRRDVDVIFQKKLLLEKRSTKQEFAAISSV</sequence>
<dbReference type="Pfam" id="PF08609">
    <property type="entry name" value="Fes1"/>
    <property type="match status" value="1"/>
</dbReference>
<comment type="caution">
    <text evidence="3">The sequence shown here is derived from an EMBL/GenBank/DDBJ whole genome shotgun (WGS) entry which is preliminary data.</text>
</comment>
<dbReference type="SUPFAM" id="SSF48371">
    <property type="entry name" value="ARM repeat"/>
    <property type="match status" value="1"/>
</dbReference>
<keyword evidence="1" id="KW-0732">Signal</keyword>
<accession>A0A0K9PXB9</accession>
<keyword evidence="4" id="KW-1185">Reference proteome</keyword>
<organism evidence="3 4">
    <name type="scientific">Zostera marina</name>
    <name type="common">Eelgrass</name>
    <dbReference type="NCBI Taxonomy" id="29655"/>
    <lineage>
        <taxon>Eukaryota</taxon>
        <taxon>Viridiplantae</taxon>
        <taxon>Streptophyta</taxon>
        <taxon>Embryophyta</taxon>
        <taxon>Tracheophyta</taxon>
        <taxon>Spermatophyta</taxon>
        <taxon>Magnoliopsida</taxon>
        <taxon>Liliopsida</taxon>
        <taxon>Zosteraceae</taxon>
        <taxon>Zostera</taxon>
    </lineage>
</organism>
<dbReference type="OrthoDB" id="10250458at2759"/>
<dbReference type="Proteomes" id="UP000036987">
    <property type="component" value="Unassembled WGS sequence"/>
</dbReference>
<evidence type="ECO:0000259" key="2">
    <source>
        <dbReference type="Pfam" id="PF08609"/>
    </source>
</evidence>
<dbReference type="InterPro" id="IPR050693">
    <property type="entry name" value="Hsp70_NEF-Inhibitors"/>
</dbReference>
<dbReference type="AlphaFoldDB" id="A0A0K9PXB9"/>
<feature type="domain" description="Nucleotide exchange factor Fes1" evidence="2">
    <location>
        <begin position="63"/>
        <end position="155"/>
    </location>
</feature>
<dbReference type="OMA" id="HRDYAMD"/>
<dbReference type="InterPro" id="IPR013918">
    <property type="entry name" value="Nucleotide_exch_fac_Fes1"/>
</dbReference>
<evidence type="ECO:0000256" key="1">
    <source>
        <dbReference type="SAM" id="SignalP"/>
    </source>
</evidence>
<proteinExistence type="predicted"/>
<dbReference type="InterPro" id="IPR011989">
    <property type="entry name" value="ARM-like"/>
</dbReference>
<evidence type="ECO:0000313" key="3">
    <source>
        <dbReference type="EMBL" id="KMZ73584.1"/>
    </source>
</evidence>